<name>C1MKB5_MICPC</name>
<evidence type="ECO:0000313" key="12">
    <source>
        <dbReference type="EMBL" id="EEH59734.1"/>
    </source>
</evidence>
<dbReference type="GO" id="GO:0000139">
    <property type="term" value="C:Golgi membrane"/>
    <property type="evidence" value="ECO:0007669"/>
    <property type="project" value="UniProtKB-SubCell"/>
</dbReference>
<dbReference type="STRING" id="564608.C1MKB5"/>
<reference evidence="12 13" key="1">
    <citation type="journal article" date="2009" name="Science">
        <title>Green evolution and dynamic adaptations revealed by genomes of the marine picoeukaryotes Micromonas.</title>
        <authorList>
            <person name="Worden A.Z."/>
            <person name="Lee J.H."/>
            <person name="Mock T."/>
            <person name="Rouze P."/>
            <person name="Simmons M.P."/>
            <person name="Aerts A.L."/>
            <person name="Allen A.E."/>
            <person name="Cuvelier M.L."/>
            <person name="Derelle E."/>
            <person name="Everett M.V."/>
            <person name="Foulon E."/>
            <person name="Grimwood J."/>
            <person name="Gundlach H."/>
            <person name="Henrissat B."/>
            <person name="Napoli C."/>
            <person name="McDonald S.M."/>
            <person name="Parker M.S."/>
            <person name="Rombauts S."/>
            <person name="Salamov A."/>
            <person name="Von Dassow P."/>
            <person name="Badger J.H."/>
            <person name="Coutinho P.M."/>
            <person name="Demir E."/>
            <person name="Dubchak I."/>
            <person name="Gentemann C."/>
            <person name="Eikrem W."/>
            <person name="Gready J.E."/>
            <person name="John U."/>
            <person name="Lanier W."/>
            <person name="Lindquist E.A."/>
            <person name="Lucas S."/>
            <person name="Mayer K.F."/>
            <person name="Moreau H."/>
            <person name="Not F."/>
            <person name="Otillar R."/>
            <person name="Panaud O."/>
            <person name="Pangilinan J."/>
            <person name="Paulsen I."/>
            <person name="Piegu B."/>
            <person name="Poliakov A."/>
            <person name="Robbens S."/>
            <person name="Schmutz J."/>
            <person name="Toulza E."/>
            <person name="Wyss T."/>
            <person name="Zelensky A."/>
            <person name="Zhou K."/>
            <person name="Armbrust E.V."/>
            <person name="Bhattacharya D."/>
            <person name="Goodenough U.W."/>
            <person name="Van de Peer Y."/>
            <person name="Grigoriev I.V."/>
        </authorList>
    </citation>
    <scope>NUCLEOTIDE SEQUENCE [LARGE SCALE GENOMIC DNA]</scope>
    <source>
        <strain evidence="12 13">CCMP1545</strain>
    </source>
</reference>
<dbReference type="eggNOG" id="KOG2604">
    <property type="taxonomic scope" value="Eukaryota"/>
</dbReference>
<dbReference type="GO" id="GO:0005801">
    <property type="term" value="C:cis-Golgi network"/>
    <property type="evidence" value="ECO:0007669"/>
    <property type="project" value="InterPro"/>
</dbReference>
<comment type="subcellular location">
    <subcellularLocation>
        <location evidence="1">Golgi apparatus membrane</location>
        <topology evidence="1">Peripheral membrane protein</topology>
    </subcellularLocation>
</comment>
<dbReference type="PANTHER" id="PTHR13302">
    <property type="entry name" value="CONSERVED OLIGOMERIC GOLGI COMPLEX COMPONENT 3"/>
    <property type="match status" value="1"/>
</dbReference>
<evidence type="ECO:0000256" key="6">
    <source>
        <dbReference type="ARBA" id="ARBA00023034"/>
    </source>
</evidence>
<dbReference type="Pfam" id="PF04136">
    <property type="entry name" value="COG3_N"/>
    <property type="match status" value="1"/>
</dbReference>
<dbReference type="GO" id="GO:0007030">
    <property type="term" value="P:Golgi organization"/>
    <property type="evidence" value="ECO:0007669"/>
    <property type="project" value="TreeGrafter"/>
</dbReference>
<dbReference type="InterPro" id="IPR007265">
    <property type="entry name" value="COG_su3"/>
</dbReference>
<dbReference type="Pfam" id="PF20671">
    <property type="entry name" value="COG3_C"/>
    <property type="match status" value="1"/>
</dbReference>
<dbReference type="InterPro" id="IPR048320">
    <property type="entry name" value="COG3_N"/>
</dbReference>
<keyword evidence="6" id="KW-0333">Golgi apparatus</keyword>
<dbReference type="KEGG" id="mpp:MICPUCDRAFT_64293"/>
<dbReference type="AlphaFoldDB" id="C1MKB5"/>
<evidence type="ECO:0000313" key="13">
    <source>
        <dbReference type="Proteomes" id="UP000001876"/>
    </source>
</evidence>
<comment type="similarity">
    <text evidence="2">Belongs to the COG3 family.</text>
</comment>
<keyword evidence="5" id="KW-0653">Protein transport</keyword>
<sequence length="819" mass="92963">MFPADQEIDRKSTRGPEDEIWKLVAGWSSRFLHLTSASSSSYFIQQQLNMLRALSVSTRALQPPLDTSRFDVPLPHNGSSTSDKRDIAELRSTFKIHRWYTDFYHKKQSEVARILRYRIELLKDRVICCDSVICSSVEIRTLIRNIQVDYWKVEGRSLVLRLKCARLASENQRQLNFAETLSSRLRYIDELETITGEVKGLLCKDESCDYIWHLRRLDHCFLFVDNRKNYSEYTGLSLKCKQLRGRILSAVRSHIAATVLDSVREAKQSHIDSENATCRTHQEHGVQGSSFFNAAFYVNFCSAMASLKPILGELYAQAQSRRSTNWREAFAQVLIDCHSNYCNQRFSLVSEVFQNQLLEHFKGRSLLVFVHIGFTYLLQICQAELELSEKSFPLTNDASLTTLLLEPLGQLLLDVVRPQYIMWTDMFTIAEFVDLIKCKVMEEQLDKYGKTGSLLQPFVAVLLADVRERLIFRAQTFLRDNVSNYCPSATDLDYPSKLELPPSSESSTPDVSTSFPPDYRSSGEKVIYCGVSEKSTEKCFHDGFPPLFHTLTCLTTLNRCLEARTFSGIAQEAVHICCGSIKGASHSIHNQVGFTDGQLFLIKHLLLLREQIATFEPDLTANAVYARNLNFSHLRGHVQRIIAGETSVGSREPGASDLLTLAVQGLPRLVETAVDSRIELEQLLKVACEDYIMFVTRQIVEPMLSFITKITAIRVSGIMTEEAPVRQTAFATPDRIRDIVVTVNKTLHSTLPKHIQKMRIYLAGSVSRETILNPIKSNISEAHAQFAAILYSEYEPELLNKIKLQSPSDLVKSMNDMPS</sequence>
<feature type="domain" description="Conserved oligomeric Golgi complex subunit 3 C-terminal" evidence="11">
    <location>
        <begin position="294"/>
        <end position="633"/>
    </location>
</feature>
<evidence type="ECO:0000256" key="8">
    <source>
        <dbReference type="ARBA" id="ARBA00031339"/>
    </source>
</evidence>
<evidence type="ECO:0000259" key="10">
    <source>
        <dbReference type="Pfam" id="PF04136"/>
    </source>
</evidence>
<dbReference type="GO" id="GO:0006886">
    <property type="term" value="P:intracellular protein transport"/>
    <property type="evidence" value="ECO:0007669"/>
    <property type="project" value="InterPro"/>
</dbReference>
<dbReference type="OrthoDB" id="296793at2759"/>
<feature type="region of interest" description="Disordered" evidence="9">
    <location>
        <begin position="497"/>
        <end position="517"/>
    </location>
</feature>
<dbReference type="GO" id="GO:0017119">
    <property type="term" value="C:Golgi transport complex"/>
    <property type="evidence" value="ECO:0007669"/>
    <property type="project" value="TreeGrafter"/>
</dbReference>
<keyword evidence="7" id="KW-0472">Membrane</keyword>
<evidence type="ECO:0000259" key="11">
    <source>
        <dbReference type="Pfam" id="PF20671"/>
    </source>
</evidence>
<evidence type="ECO:0000256" key="2">
    <source>
        <dbReference type="ARBA" id="ARBA00009936"/>
    </source>
</evidence>
<dbReference type="RefSeq" id="XP_003056358.1">
    <property type="nucleotide sequence ID" value="XM_003056312.1"/>
</dbReference>
<dbReference type="OMA" id="DEFELWG"/>
<organism evidence="13">
    <name type="scientific">Micromonas pusilla (strain CCMP1545)</name>
    <name type="common">Picoplanktonic green alga</name>
    <dbReference type="NCBI Taxonomy" id="564608"/>
    <lineage>
        <taxon>Eukaryota</taxon>
        <taxon>Viridiplantae</taxon>
        <taxon>Chlorophyta</taxon>
        <taxon>Mamiellophyceae</taxon>
        <taxon>Mamiellales</taxon>
        <taxon>Mamiellaceae</taxon>
        <taxon>Micromonas</taxon>
    </lineage>
</organism>
<dbReference type="GO" id="GO:0006891">
    <property type="term" value="P:intra-Golgi vesicle-mediated transport"/>
    <property type="evidence" value="ECO:0007669"/>
    <property type="project" value="TreeGrafter"/>
</dbReference>
<evidence type="ECO:0000256" key="9">
    <source>
        <dbReference type="SAM" id="MobiDB-lite"/>
    </source>
</evidence>
<evidence type="ECO:0000256" key="4">
    <source>
        <dbReference type="ARBA" id="ARBA00022448"/>
    </source>
</evidence>
<feature type="compositionally biased region" description="Low complexity" evidence="9">
    <location>
        <begin position="497"/>
        <end position="514"/>
    </location>
</feature>
<protein>
    <recommendedName>
        <fullName evidence="3">Conserved oligomeric Golgi complex subunit 3</fullName>
    </recommendedName>
    <alternativeName>
        <fullName evidence="8">Component of oligomeric Golgi complex 3</fullName>
    </alternativeName>
</protein>
<dbReference type="Proteomes" id="UP000001876">
    <property type="component" value="Unassembled WGS sequence"/>
</dbReference>
<evidence type="ECO:0000256" key="5">
    <source>
        <dbReference type="ARBA" id="ARBA00022927"/>
    </source>
</evidence>
<keyword evidence="13" id="KW-1185">Reference proteome</keyword>
<evidence type="ECO:0000256" key="3">
    <source>
        <dbReference type="ARBA" id="ARBA00020976"/>
    </source>
</evidence>
<gene>
    <name evidence="12" type="ORF">MICPUCDRAFT_64293</name>
</gene>
<dbReference type="GeneID" id="9681324"/>
<evidence type="ECO:0000256" key="7">
    <source>
        <dbReference type="ARBA" id="ARBA00023136"/>
    </source>
</evidence>
<accession>C1MKB5</accession>
<dbReference type="PANTHER" id="PTHR13302:SF8">
    <property type="entry name" value="CONSERVED OLIGOMERIC GOLGI COMPLEX SUBUNIT 3"/>
    <property type="match status" value="1"/>
</dbReference>
<proteinExistence type="inferred from homology"/>
<dbReference type="InterPro" id="IPR048685">
    <property type="entry name" value="COG3_C"/>
</dbReference>
<keyword evidence="4" id="KW-0813">Transport</keyword>
<evidence type="ECO:0000256" key="1">
    <source>
        <dbReference type="ARBA" id="ARBA00004395"/>
    </source>
</evidence>
<dbReference type="EMBL" id="GG663736">
    <property type="protein sequence ID" value="EEH59734.1"/>
    <property type="molecule type" value="Genomic_DNA"/>
</dbReference>
<feature type="domain" description="Conserved oligomeric Golgi complex subunit 3 N-terminal" evidence="10">
    <location>
        <begin position="122"/>
        <end position="258"/>
    </location>
</feature>